<reference evidence="2" key="3">
    <citation type="submission" date="2021-06" db="EMBL/GenBank/DDBJ databases">
        <title>Genomic Description and Analysis of Intracellular Bacteria, Candidatus Berkiella cookevillensis and Candidatus Berkiella aquae.</title>
        <authorList>
            <person name="Kidane D.T."/>
            <person name="Mehari Y.T."/>
            <person name="Rice F.C."/>
            <person name="Arivett B.A."/>
            <person name="Farone A.L."/>
            <person name="Berk S.G."/>
            <person name="Farone M.B."/>
        </authorList>
    </citation>
    <scope>NUCLEOTIDE SEQUENCE</scope>
    <source>
        <strain evidence="2">HT99</strain>
    </source>
</reference>
<proteinExistence type="predicted"/>
<dbReference type="EMBL" id="LKAJ02000001">
    <property type="protein sequence ID" value="MCS5711311.1"/>
    <property type="molecule type" value="Genomic_DNA"/>
</dbReference>
<name>A0A0Q9YSY4_9GAMM</name>
<evidence type="ECO:0000313" key="2">
    <source>
        <dbReference type="EMBL" id="MCS5711311.1"/>
    </source>
</evidence>
<protein>
    <submittedName>
        <fullName evidence="1">Uncharacterized protein</fullName>
    </submittedName>
</protein>
<organism evidence="1">
    <name type="scientific">Candidatus Berkiella aquae</name>
    <dbReference type="NCBI Taxonomy" id="295108"/>
    <lineage>
        <taxon>Bacteria</taxon>
        <taxon>Pseudomonadati</taxon>
        <taxon>Pseudomonadota</taxon>
        <taxon>Gammaproteobacteria</taxon>
        <taxon>Candidatus Berkiellales</taxon>
        <taxon>Candidatus Berkiellaceae</taxon>
        <taxon>Candidatus Berkiella</taxon>
    </lineage>
</organism>
<reference evidence="1" key="1">
    <citation type="submission" date="2015-09" db="EMBL/GenBank/DDBJ databases">
        <title>Draft Genome Sequences of Two Novel Amoeba-resistant Intranuclear Bacteria, Candidatus Berkiella cookevillensis and Candidatus Berkiella aquae.</title>
        <authorList>
            <person name="Mehari Y.T."/>
            <person name="Arivett B.A."/>
            <person name="Farone A.L."/>
            <person name="Gunderson J.H."/>
            <person name="Farone M.B."/>
        </authorList>
    </citation>
    <scope>NUCLEOTIDE SEQUENCE [LARGE SCALE GENOMIC DNA]</scope>
    <source>
        <strain evidence="1">HT99</strain>
    </source>
</reference>
<evidence type="ECO:0000313" key="3">
    <source>
        <dbReference type="Proteomes" id="UP000051497"/>
    </source>
</evidence>
<evidence type="ECO:0000313" key="1">
    <source>
        <dbReference type="EMBL" id="KRG20834.1"/>
    </source>
</evidence>
<reference evidence="2" key="2">
    <citation type="journal article" date="2016" name="Genome Announc.">
        <title>Draft Genome Sequences of Two Novel Amoeba-Resistant Intranuclear Bacteria, 'Candidatus Berkiella cookevillensis' and 'Candidatus Berkiella aquae'.</title>
        <authorList>
            <person name="Mehari Y.T."/>
            <person name="Arivett B.A."/>
            <person name="Farone A.L."/>
            <person name="Gunderson J.H."/>
            <person name="Farone M.B."/>
        </authorList>
    </citation>
    <scope>NUCLEOTIDE SEQUENCE</scope>
    <source>
        <strain evidence="2">HT99</strain>
    </source>
</reference>
<dbReference type="RefSeq" id="WP_139016612.1">
    <property type="nucleotide sequence ID" value="NZ_LKAJ02000001.1"/>
</dbReference>
<dbReference type="EMBL" id="LKAJ01000008">
    <property type="protein sequence ID" value="KRG20834.1"/>
    <property type="molecule type" value="Genomic_DNA"/>
</dbReference>
<keyword evidence="3" id="KW-1185">Reference proteome</keyword>
<sequence length="84" mass="9849">MYQLDQNLLDTINGGVMHVFGRNVIVPNTTNIPATKFIALEYGFEQLFNDVWDDKKLMVYLCSTNSLPYYEQFLNDFLFRPTFV</sequence>
<accession>A0A0Q9YSY4</accession>
<gene>
    <name evidence="2" type="ORF">HT99x_007680</name>
    <name evidence="1" type="ORF">HT99x_02051</name>
</gene>
<comment type="caution">
    <text evidence="1">The sequence shown here is derived from an EMBL/GenBank/DDBJ whole genome shotgun (WGS) entry which is preliminary data.</text>
</comment>
<dbReference type="Proteomes" id="UP000051497">
    <property type="component" value="Unassembled WGS sequence"/>
</dbReference>
<dbReference type="AlphaFoldDB" id="A0A0Q9YSY4"/>